<keyword evidence="2" id="KW-1185">Reference proteome</keyword>
<dbReference type="EMBL" id="JQCR01000002">
    <property type="protein sequence ID" value="KGE19025.1"/>
    <property type="molecule type" value="Genomic_DNA"/>
</dbReference>
<gene>
    <name evidence="1" type="ORF">PWYN_06420</name>
</gene>
<dbReference type="OrthoDB" id="2610534at2"/>
<reference evidence="1 2" key="1">
    <citation type="submission" date="2014-08" db="EMBL/GenBank/DDBJ databases">
        <authorList>
            <person name="den Bakker H.C."/>
        </authorList>
    </citation>
    <scope>NUCLEOTIDE SEQUENCE [LARGE SCALE GENOMIC DNA]</scope>
    <source>
        <strain evidence="1 2">DSM 18334</strain>
    </source>
</reference>
<name>A0A098M8Z2_9BACL</name>
<dbReference type="Proteomes" id="UP000029734">
    <property type="component" value="Unassembled WGS sequence"/>
</dbReference>
<organism evidence="1 2">
    <name type="scientific">Paenibacillus wynnii</name>
    <dbReference type="NCBI Taxonomy" id="268407"/>
    <lineage>
        <taxon>Bacteria</taxon>
        <taxon>Bacillati</taxon>
        <taxon>Bacillota</taxon>
        <taxon>Bacilli</taxon>
        <taxon>Bacillales</taxon>
        <taxon>Paenibacillaceae</taxon>
        <taxon>Paenibacillus</taxon>
    </lineage>
</organism>
<accession>A0A098M8Z2</accession>
<sequence>MKATVLRALFMWLVLFIILQPIFTYIDYLLDLQIKANTSYITQKAATEGMVTAAMRNEVTSNLKAIGFSEDTIEITSSTEIIQERKKRLDVYIKAPRVHLFPYNFSTVSEPVNYYGHGSIMSEYLD</sequence>
<dbReference type="AlphaFoldDB" id="A0A098M8Z2"/>
<comment type="caution">
    <text evidence="1">The sequence shown here is derived from an EMBL/GenBank/DDBJ whole genome shotgun (WGS) entry which is preliminary data.</text>
</comment>
<evidence type="ECO:0000313" key="1">
    <source>
        <dbReference type="EMBL" id="KGE19025.1"/>
    </source>
</evidence>
<reference evidence="1 2" key="2">
    <citation type="submission" date="2014-10" db="EMBL/GenBank/DDBJ databases">
        <title>Comparative genomics of the Paenibacillus odorifer group.</title>
        <authorList>
            <person name="Tsai Y.-C."/>
            <person name="Martin N."/>
            <person name="Korlach J."/>
            <person name="Wiedmann M."/>
        </authorList>
    </citation>
    <scope>NUCLEOTIDE SEQUENCE [LARGE SCALE GENOMIC DNA]</scope>
    <source>
        <strain evidence="1 2">DSM 18334</strain>
    </source>
</reference>
<dbReference type="RefSeq" id="WP_036649548.1">
    <property type="nucleotide sequence ID" value="NZ_JQCR01000002.1"/>
</dbReference>
<protein>
    <submittedName>
        <fullName evidence="1">Uncharacterized protein</fullName>
    </submittedName>
</protein>
<evidence type="ECO:0000313" key="2">
    <source>
        <dbReference type="Proteomes" id="UP000029734"/>
    </source>
</evidence>
<proteinExistence type="predicted"/>
<dbReference type="STRING" id="268407.PWYN_06420"/>
<dbReference type="eggNOG" id="ENOG5030GST">
    <property type="taxonomic scope" value="Bacteria"/>
</dbReference>